<evidence type="ECO:0000313" key="1">
    <source>
        <dbReference type="EMBL" id="CAI6340189.1"/>
    </source>
</evidence>
<dbReference type="EMBL" id="CAOQHR010000010">
    <property type="protein sequence ID" value="CAI6340189.1"/>
    <property type="molecule type" value="Genomic_DNA"/>
</dbReference>
<comment type="caution">
    <text evidence="1">The sequence shown here is derived from an EMBL/GenBank/DDBJ whole genome shotgun (WGS) entry which is preliminary data.</text>
</comment>
<dbReference type="AlphaFoldDB" id="A0A9W4XQ62"/>
<reference evidence="1" key="1">
    <citation type="submission" date="2023-01" db="EMBL/GenBank/DDBJ databases">
        <authorList>
            <person name="Van Ghelder C."/>
            <person name="Rancurel C."/>
        </authorList>
    </citation>
    <scope>NUCLEOTIDE SEQUENCE</scope>
    <source>
        <strain evidence="1">CNCM I-4278</strain>
    </source>
</reference>
<accession>A0A9W4XQ62</accession>
<name>A0A9W4XQ62_9PLEO</name>
<proteinExistence type="predicted"/>
<organism evidence="1 2">
    <name type="scientific">Periconia digitata</name>
    <dbReference type="NCBI Taxonomy" id="1303443"/>
    <lineage>
        <taxon>Eukaryota</taxon>
        <taxon>Fungi</taxon>
        <taxon>Dikarya</taxon>
        <taxon>Ascomycota</taxon>
        <taxon>Pezizomycotina</taxon>
        <taxon>Dothideomycetes</taxon>
        <taxon>Pleosporomycetidae</taxon>
        <taxon>Pleosporales</taxon>
        <taxon>Massarineae</taxon>
        <taxon>Periconiaceae</taxon>
        <taxon>Periconia</taxon>
    </lineage>
</organism>
<evidence type="ECO:0000313" key="2">
    <source>
        <dbReference type="Proteomes" id="UP001152607"/>
    </source>
</evidence>
<gene>
    <name evidence="1" type="ORF">PDIGIT_LOCUS13362</name>
</gene>
<protein>
    <submittedName>
        <fullName evidence="1">Uncharacterized protein</fullName>
    </submittedName>
</protein>
<keyword evidence="2" id="KW-1185">Reference proteome</keyword>
<sequence>MMMTMKNFLLIRSSDFSSLLLGIPAAKKRTELNRNYTIYNGLMRCVGTRV</sequence>
<dbReference type="Proteomes" id="UP001152607">
    <property type="component" value="Unassembled WGS sequence"/>
</dbReference>